<keyword evidence="6" id="KW-0328">Glycosyltransferase</keyword>
<name>A0A0N4UY49_ENTVE</name>
<dbReference type="Gene3D" id="3.40.50.11340">
    <property type="match status" value="1"/>
</dbReference>
<evidence type="ECO:0000256" key="4">
    <source>
        <dbReference type="ARBA" id="ARBA00012196"/>
    </source>
</evidence>
<evidence type="ECO:0000256" key="10">
    <source>
        <dbReference type="ARBA" id="ARBA00023157"/>
    </source>
</evidence>
<evidence type="ECO:0000313" key="19">
    <source>
        <dbReference type="Proteomes" id="UP000274131"/>
    </source>
</evidence>
<evidence type="ECO:0000256" key="8">
    <source>
        <dbReference type="ARBA" id="ARBA00022824"/>
    </source>
</evidence>
<dbReference type="UniPathway" id="UPA00378"/>
<comment type="similarity">
    <text evidence="3">Belongs to the glycosyltransferase 65 family.</text>
</comment>
<dbReference type="Gene3D" id="3.40.50.11350">
    <property type="match status" value="1"/>
</dbReference>
<dbReference type="GO" id="GO:0005783">
    <property type="term" value="C:endoplasmic reticulum"/>
    <property type="evidence" value="ECO:0007669"/>
    <property type="project" value="UniProtKB-SubCell"/>
</dbReference>
<dbReference type="InterPro" id="IPR039922">
    <property type="entry name" value="POFUT1"/>
</dbReference>
<comment type="pathway">
    <text evidence="2">Protein modification; protein glycosylation.</text>
</comment>
<dbReference type="WBParaSite" id="EVEC_0000249001-mRNA-1">
    <property type="protein sequence ID" value="EVEC_0000249001-mRNA-1"/>
    <property type="gene ID" value="EVEC_0000249001"/>
</dbReference>
<keyword evidence="12" id="KW-0294">Fucose metabolism</keyword>
<dbReference type="GO" id="GO:0006004">
    <property type="term" value="P:fucose metabolic process"/>
    <property type="evidence" value="ECO:0007669"/>
    <property type="project" value="UniProtKB-KW"/>
</dbReference>
<feature type="signal peptide" evidence="17">
    <location>
        <begin position="1"/>
        <end position="19"/>
    </location>
</feature>
<keyword evidence="19" id="KW-1185">Reference proteome</keyword>
<evidence type="ECO:0000256" key="2">
    <source>
        <dbReference type="ARBA" id="ARBA00004922"/>
    </source>
</evidence>
<dbReference type="GO" id="GO:0046922">
    <property type="term" value="F:peptide-O-fucosyltransferase activity"/>
    <property type="evidence" value="ECO:0007669"/>
    <property type="project" value="UniProtKB-EC"/>
</dbReference>
<evidence type="ECO:0000256" key="11">
    <source>
        <dbReference type="ARBA" id="ARBA00023180"/>
    </source>
</evidence>
<dbReference type="OrthoDB" id="10050276at2759"/>
<reference evidence="18 19" key="2">
    <citation type="submission" date="2018-10" db="EMBL/GenBank/DDBJ databases">
        <authorList>
            <consortium name="Pathogen Informatics"/>
        </authorList>
    </citation>
    <scope>NUCLEOTIDE SEQUENCE [LARGE SCALE GENOMIC DNA]</scope>
</reference>
<evidence type="ECO:0000256" key="3">
    <source>
        <dbReference type="ARBA" id="ARBA00010626"/>
    </source>
</evidence>
<feature type="chain" id="PRO_5043122500" description="GDP-fucose protein O-fucosyltransferase 1" evidence="17">
    <location>
        <begin position="20"/>
        <end position="391"/>
    </location>
</feature>
<dbReference type="PANTHER" id="PTHR21420:SF10">
    <property type="entry name" value="GDP-FUCOSE PROTEIN O-FUCOSYLTRANSFERASE 1"/>
    <property type="match status" value="1"/>
</dbReference>
<keyword evidence="10" id="KW-1015">Disulfide bond</keyword>
<evidence type="ECO:0000256" key="1">
    <source>
        <dbReference type="ARBA" id="ARBA00004240"/>
    </source>
</evidence>
<evidence type="ECO:0000256" key="17">
    <source>
        <dbReference type="SAM" id="SignalP"/>
    </source>
</evidence>
<keyword evidence="9" id="KW-0914">Notch signaling pathway</keyword>
<evidence type="ECO:0000256" key="7">
    <source>
        <dbReference type="ARBA" id="ARBA00022679"/>
    </source>
</evidence>
<reference evidence="20" key="1">
    <citation type="submission" date="2017-02" db="UniProtKB">
        <authorList>
            <consortium name="WormBaseParasite"/>
        </authorList>
    </citation>
    <scope>IDENTIFICATION</scope>
</reference>
<keyword evidence="13" id="KW-0119">Carbohydrate metabolism</keyword>
<dbReference type="EC" id="2.4.1.221" evidence="4"/>
<comment type="catalytic activity">
    <reaction evidence="16">
        <text>L-seryl-[protein] + GDP-beta-L-fucose = 3-O-(alpha-L-fucosyl)-L-seryl-[protein] + GDP + H(+)</text>
        <dbReference type="Rhea" id="RHEA:63644"/>
        <dbReference type="Rhea" id="RHEA-COMP:9863"/>
        <dbReference type="Rhea" id="RHEA-COMP:17914"/>
        <dbReference type="ChEBI" id="CHEBI:15378"/>
        <dbReference type="ChEBI" id="CHEBI:29999"/>
        <dbReference type="ChEBI" id="CHEBI:57273"/>
        <dbReference type="ChEBI" id="CHEBI:58189"/>
        <dbReference type="ChEBI" id="CHEBI:189632"/>
        <dbReference type="EC" id="2.4.1.221"/>
    </reaction>
    <physiologicalReaction direction="left-to-right" evidence="16">
        <dbReference type="Rhea" id="RHEA:63645"/>
    </physiologicalReaction>
</comment>
<evidence type="ECO:0000256" key="5">
    <source>
        <dbReference type="ARBA" id="ARBA00021745"/>
    </source>
</evidence>
<dbReference type="STRING" id="51028.A0A0N4UY49"/>
<evidence type="ECO:0000256" key="16">
    <source>
        <dbReference type="ARBA" id="ARBA00048647"/>
    </source>
</evidence>
<evidence type="ECO:0000256" key="15">
    <source>
        <dbReference type="ARBA" id="ARBA00047273"/>
    </source>
</evidence>
<comment type="subcellular location">
    <subcellularLocation>
        <location evidence="1">Endoplasmic reticulum</location>
    </subcellularLocation>
</comment>
<evidence type="ECO:0000256" key="6">
    <source>
        <dbReference type="ARBA" id="ARBA00022676"/>
    </source>
</evidence>
<dbReference type="AlphaFoldDB" id="A0A0N4UY49"/>
<dbReference type="Pfam" id="PF10250">
    <property type="entry name" value="O-FucT"/>
    <property type="match status" value="1"/>
</dbReference>
<accession>A0A0N4UY49</accession>
<keyword evidence="11" id="KW-0325">Glycoprotein</keyword>
<evidence type="ECO:0000313" key="20">
    <source>
        <dbReference type="WBParaSite" id="EVEC_0000249001-mRNA-1"/>
    </source>
</evidence>
<proteinExistence type="inferred from homology"/>
<protein>
    <recommendedName>
        <fullName evidence="5">GDP-fucose protein O-fucosyltransferase 1</fullName>
        <ecNumber evidence="4">2.4.1.221</ecNumber>
    </recommendedName>
    <alternativeName>
        <fullName evidence="14">Peptide-O-fucosyltransferase 1</fullName>
    </alternativeName>
</protein>
<dbReference type="Proteomes" id="UP000274131">
    <property type="component" value="Unassembled WGS sequence"/>
</dbReference>
<sequence length="391" mass="45044">MNGILLLILLLPYLSCCVAEKDDELKGYVIYCPCMGRFGNQVEQFLGSLAFARALHRTLVLPPFIEYEFGKPQASMVEFTRYFSKKPLEAYHHVITMKKFMTEVAPDIWPKDQRKVFCWNPRKSIFDENAPPGCQAKEGNPFGPFWDHAKVDFVDDVFFGSQITNGFDISAKDTKKQWLEKFPAETYPVLAFSSAPAAFPAKEKDRHLQMFLKWSPQISKRATDFINEHLTRPYIGIHLRNDLDWDRVCEHVQEGVTKQLFGSAQCIGDYGEKANLTKEMCAPSLPTIVDDVKAMVRRLDAKSIFVSSDREYYIDELNEQFKSERVKAYRLDPDNAQVSLAILARADHFIGNCVSTFSSVAYRERKYAKPKLPTTFFGFHPEELRRRKIEL</sequence>
<organism evidence="20">
    <name type="scientific">Enterobius vermicularis</name>
    <name type="common">Human pinworm</name>
    <dbReference type="NCBI Taxonomy" id="51028"/>
    <lineage>
        <taxon>Eukaryota</taxon>
        <taxon>Metazoa</taxon>
        <taxon>Ecdysozoa</taxon>
        <taxon>Nematoda</taxon>
        <taxon>Chromadorea</taxon>
        <taxon>Rhabditida</taxon>
        <taxon>Spirurina</taxon>
        <taxon>Oxyuridomorpha</taxon>
        <taxon>Oxyuroidea</taxon>
        <taxon>Oxyuridae</taxon>
        <taxon>Enterobius</taxon>
    </lineage>
</organism>
<keyword evidence="17" id="KW-0732">Signal</keyword>
<evidence type="ECO:0000313" key="18">
    <source>
        <dbReference type="EMBL" id="VDD87055.1"/>
    </source>
</evidence>
<evidence type="ECO:0000256" key="9">
    <source>
        <dbReference type="ARBA" id="ARBA00022976"/>
    </source>
</evidence>
<keyword evidence="7" id="KW-0808">Transferase</keyword>
<evidence type="ECO:0000256" key="13">
    <source>
        <dbReference type="ARBA" id="ARBA00023277"/>
    </source>
</evidence>
<comment type="catalytic activity">
    <reaction evidence="15">
        <text>L-threonyl-[protein] + GDP-beta-L-fucose = 3-O-(alpha-L-fucosyl)-L-threonyl-[protein] + GDP + H(+)</text>
        <dbReference type="Rhea" id="RHEA:70491"/>
        <dbReference type="Rhea" id="RHEA-COMP:11060"/>
        <dbReference type="Rhea" id="RHEA-COMP:17915"/>
        <dbReference type="ChEBI" id="CHEBI:15378"/>
        <dbReference type="ChEBI" id="CHEBI:30013"/>
        <dbReference type="ChEBI" id="CHEBI:57273"/>
        <dbReference type="ChEBI" id="CHEBI:58189"/>
        <dbReference type="ChEBI" id="CHEBI:189631"/>
        <dbReference type="EC" id="2.4.1.221"/>
    </reaction>
    <physiologicalReaction direction="left-to-right" evidence="15">
        <dbReference type="Rhea" id="RHEA:70492"/>
    </physiologicalReaction>
</comment>
<dbReference type="GO" id="GO:0007219">
    <property type="term" value="P:Notch signaling pathway"/>
    <property type="evidence" value="ECO:0007669"/>
    <property type="project" value="UniProtKB-KW"/>
</dbReference>
<evidence type="ECO:0000256" key="12">
    <source>
        <dbReference type="ARBA" id="ARBA00023253"/>
    </source>
</evidence>
<keyword evidence="8" id="KW-0256">Endoplasmic reticulum</keyword>
<dbReference type="EMBL" id="UXUI01007337">
    <property type="protein sequence ID" value="VDD87055.1"/>
    <property type="molecule type" value="Genomic_DNA"/>
</dbReference>
<evidence type="ECO:0000256" key="14">
    <source>
        <dbReference type="ARBA" id="ARBA00033080"/>
    </source>
</evidence>
<dbReference type="PANTHER" id="PTHR21420">
    <property type="entry name" value="GDP-FUCOSE PROTEIN O-FUCOSYLTRANSFERASE 1"/>
    <property type="match status" value="1"/>
</dbReference>
<dbReference type="InterPro" id="IPR019378">
    <property type="entry name" value="GDP-Fuc_O-FucTrfase"/>
</dbReference>
<dbReference type="CDD" id="cd11302">
    <property type="entry name" value="O-FucT-1"/>
    <property type="match status" value="1"/>
</dbReference>
<gene>
    <name evidence="18" type="ORF">EVEC_LOCUS2198</name>
</gene>